<dbReference type="CDD" id="cd16442">
    <property type="entry name" value="BPL"/>
    <property type="match status" value="1"/>
</dbReference>
<gene>
    <name evidence="5" type="ORF">Asulf_02157</name>
</gene>
<dbReference type="Pfam" id="PF03099">
    <property type="entry name" value="BPL_LplA_LipB"/>
    <property type="match status" value="1"/>
</dbReference>
<dbReference type="AlphaFoldDB" id="N0BNA4"/>
<dbReference type="PANTHER" id="PTHR12835">
    <property type="entry name" value="BIOTIN PROTEIN LIGASE"/>
    <property type="match status" value="1"/>
</dbReference>
<dbReference type="InterPro" id="IPR011991">
    <property type="entry name" value="ArsR-like_HTH"/>
</dbReference>
<dbReference type="GeneID" id="15393789"/>
<protein>
    <submittedName>
        <fullName evidence="5">BirA, biotin-(Acetyl-CoA-carboxylase) ligase region</fullName>
    </submittedName>
</protein>
<feature type="domain" description="BPL/LPL catalytic" evidence="4">
    <location>
        <begin position="81"/>
        <end position="249"/>
    </location>
</feature>
<dbReference type="InterPro" id="IPR045864">
    <property type="entry name" value="aa-tRNA-synth_II/BPL/LPL"/>
</dbReference>
<dbReference type="Pfam" id="PF08279">
    <property type="entry name" value="HTH_11"/>
    <property type="match status" value="1"/>
</dbReference>
<dbReference type="InterPro" id="IPR036388">
    <property type="entry name" value="WH-like_DNA-bd_sf"/>
</dbReference>
<dbReference type="RefSeq" id="WP_015591707.1">
    <property type="nucleotide sequence ID" value="NC_021169.1"/>
</dbReference>
<keyword evidence="3" id="KW-0067">ATP-binding</keyword>
<dbReference type="InterPro" id="IPR013196">
    <property type="entry name" value="HTH_11"/>
</dbReference>
<dbReference type="SUPFAM" id="SSF50037">
    <property type="entry name" value="C-terminal domain of transcriptional repressors"/>
    <property type="match status" value="1"/>
</dbReference>
<evidence type="ECO:0000313" key="6">
    <source>
        <dbReference type="Proteomes" id="UP000013307"/>
    </source>
</evidence>
<dbReference type="InterPro" id="IPR003142">
    <property type="entry name" value="BPL_C"/>
</dbReference>
<sequence length="308" mass="34974">MEYSTKIDVDDNIVEISELLKGWVSGEELARKLNVSRTAVWKKIKRLRNMGYVIEGAKGKGYRIVSEPKFSPISVVRSVRGSLIKTVYYYDVLDSTNNKARELPENSLVIAEEQIMGKGRLGRKWFSKKGGLYFSIALKPEMNLEDIPKLTLTSGVAVARALEEYQARLKWPNDVLINGKKVCGILSEIVGEIENFKVIVGIGINVENAVPDYATNLKNLNSEVNRAEILKDVIEQFTKYYKMLLSREWNKIRFEWLELSDTIGKFVEVKAGNRTYRGKAIDMDYDGGLIVETEEGTEKVFSGDCFYI</sequence>
<dbReference type="Pfam" id="PF02237">
    <property type="entry name" value="BPL_C"/>
    <property type="match status" value="1"/>
</dbReference>
<dbReference type="EMBL" id="CP005290">
    <property type="protein sequence ID" value="AGK62111.1"/>
    <property type="molecule type" value="Genomic_DNA"/>
</dbReference>
<dbReference type="InterPro" id="IPR008988">
    <property type="entry name" value="Transcriptional_repressor_C"/>
</dbReference>
<dbReference type="InterPro" id="IPR004143">
    <property type="entry name" value="BPL_LPL_catalytic"/>
</dbReference>
<keyword evidence="1 5" id="KW-0436">Ligase</keyword>
<dbReference type="eggNOG" id="arCOG01940">
    <property type="taxonomic scope" value="Archaea"/>
</dbReference>
<proteinExistence type="inferred from homology"/>
<dbReference type="CDD" id="cd00090">
    <property type="entry name" value="HTH_ARSR"/>
    <property type="match status" value="1"/>
</dbReference>
<dbReference type="GO" id="GO:0005737">
    <property type="term" value="C:cytoplasm"/>
    <property type="evidence" value="ECO:0007669"/>
    <property type="project" value="TreeGrafter"/>
</dbReference>
<dbReference type="GO" id="GO:0006355">
    <property type="term" value="P:regulation of DNA-templated transcription"/>
    <property type="evidence" value="ECO:0007669"/>
    <property type="project" value="InterPro"/>
</dbReference>
<evidence type="ECO:0000256" key="1">
    <source>
        <dbReference type="ARBA" id="ARBA00022598"/>
    </source>
</evidence>
<reference evidence="5 6" key="1">
    <citation type="journal article" date="2013" name="Genome Announc.">
        <title>Complete Genome Sequence of the Thermophilic and Facultatively Chemolithoautotrophic Sulfate Reducer Archaeoglobus sulfaticallidus Strain PM70-1T.</title>
        <authorList>
            <person name="Stokke R."/>
            <person name="Hocking W.P."/>
            <person name="Steinsbu B.O."/>
            <person name="Steen I.H."/>
        </authorList>
    </citation>
    <scope>NUCLEOTIDE SEQUENCE [LARGE SCALE GENOMIC DNA]</scope>
    <source>
        <strain evidence="5">PM70-1</strain>
    </source>
</reference>
<keyword evidence="2" id="KW-0547">Nucleotide-binding</keyword>
<dbReference type="GO" id="GO:0005524">
    <property type="term" value="F:ATP binding"/>
    <property type="evidence" value="ECO:0007669"/>
    <property type="project" value="UniProtKB-KW"/>
</dbReference>
<dbReference type="Gene3D" id="2.30.30.100">
    <property type="match status" value="1"/>
</dbReference>
<accession>N0BNA4</accession>
<dbReference type="eggNOG" id="arCOG00374">
    <property type="taxonomic scope" value="Archaea"/>
</dbReference>
<keyword evidence="6" id="KW-1185">Reference proteome</keyword>
<dbReference type="InterPro" id="IPR030855">
    <property type="entry name" value="Bifunct_BirA"/>
</dbReference>
<dbReference type="OrthoDB" id="46252at2157"/>
<dbReference type="GO" id="GO:0004077">
    <property type="term" value="F:biotin--[biotin carboxyl-carrier protein] ligase activity"/>
    <property type="evidence" value="ECO:0007669"/>
    <property type="project" value="InterPro"/>
</dbReference>
<dbReference type="STRING" id="387631.Asulf_02157"/>
<dbReference type="SUPFAM" id="SSF46785">
    <property type="entry name" value="Winged helix' DNA-binding domain"/>
    <property type="match status" value="1"/>
</dbReference>
<dbReference type="PROSITE" id="PS51733">
    <property type="entry name" value="BPL_LPL_CATALYTIC"/>
    <property type="match status" value="1"/>
</dbReference>
<name>N0BNA4_9EURY</name>
<dbReference type="HOGENOM" id="CLU_051096_0_0_2"/>
<evidence type="ECO:0000256" key="2">
    <source>
        <dbReference type="ARBA" id="ARBA00022741"/>
    </source>
</evidence>
<dbReference type="HAMAP" id="MF_00978">
    <property type="entry name" value="Bifunct_BirA"/>
    <property type="match status" value="1"/>
</dbReference>
<dbReference type="PANTHER" id="PTHR12835:SF5">
    <property type="entry name" value="BIOTIN--PROTEIN LIGASE"/>
    <property type="match status" value="1"/>
</dbReference>
<dbReference type="InterPro" id="IPR036390">
    <property type="entry name" value="WH_DNA-bd_sf"/>
</dbReference>
<dbReference type="Gene3D" id="1.10.10.10">
    <property type="entry name" value="Winged helix-like DNA-binding domain superfamily/Winged helix DNA-binding domain"/>
    <property type="match status" value="1"/>
</dbReference>
<evidence type="ECO:0000256" key="3">
    <source>
        <dbReference type="ARBA" id="ARBA00022840"/>
    </source>
</evidence>
<evidence type="ECO:0000259" key="4">
    <source>
        <dbReference type="PROSITE" id="PS51733"/>
    </source>
</evidence>
<evidence type="ECO:0000313" key="5">
    <source>
        <dbReference type="EMBL" id="AGK62111.1"/>
    </source>
</evidence>
<dbReference type="NCBIfam" id="TIGR00121">
    <property type="entry name" value="birA_ligase"/>
    <property type="match status" value="1"/>
</dbReference>
<dbReference type="KEGG" id="ast:Asulf_02157"/>
<organism evidence="5 6">
    <name type="scientific">Archaeoglobus sulfaticallidus PM70-1</name>
    <dbReference type="NCBI Taxonomy" id="387631"/>
    <lineage>
        <taxon>Archaea</taxon>
        <taxon>Methanobacteriati</taxon>
        <taxon>Methanobacteriota</taxon>
        <taxon>Archaeoglobi</taxon>
        <taxon>Archaeoglobales</taxon>
        <taxon>Archaeoglobaceae</taxon>
        <taxon>Archaeoglobus</taxon>
    </lineage>
</organism>
<dbReference type="Gene3D" id="3.30.930.10">
    <property type="entry name" value="Bira Bifunctional Protein, Domain 2"/>
    <property type="match status" value="1"/>
</dbReference>
<dbReference type="Proteomes" id="UP000013307">
    <property type="component" value="Chromosome"/>
</dbReference>
<dbReference type="SUPFAM" id="SSF55681">
    <property type="entry name" value="Class II aaRS and biotin synthetases"/>
    <property type="match status" value="1"/>
</dbReference>
<dbReference type="InterPro" id="IPR004408">
    <property type="entry name" value="Biotin_CoA_COase_ligase"/>
</dbReference>